<keyword evidence="6" id="KW-1185">Reference proteome</keyword>
<dbReference type="SUPFAM" id="SSF51215">
    <property type="entry name" value="Regulatory protein AraC"/>
    <property type="match status" value="1"/>
</dbReference>
<accession>A0AA48K924</accession>
<evidence type="ECO:0000313" key="6">
    <source>
        <dbReference type="Proteomes" id="UP001238179"/>
    </source>
</evidence>
<dbReference type="Gene3D" id="2.60.120.10">
    <property type="entry name" value="Jelly Rolls"/>
    <property type="match status" value="1"/>
</dbReference>
<dbReference type="InterPro" id="IPR003313">
    <property type="entry name" value="AraC-bd"/>
</dbReference>
<dbReference type="SUPFAM" id="SSF46689">
    <property type="entry name" value="Homeodomain-like"/>
    <property type="match status" value="1"/>
</dbReference>
<protein>
    <submittedName>
        <fullName evidence="5">Transcriptional regulator</fullName>
    </submittedName>
</protein>
<dbReference type="Gene3D" id="1.10.10.60">
    <property type="entry name" value="Homeodomain-like"/>
    <property type="match status" value="1"/>
</dbReference>
<evidence type="ECO:0000256" key="1">
    <source>
        <dbReference type="ARBA" id="ARBA00023015"/>
    </source>
</evidence>
<keyword evidence="1" id="KW-0805">Transcription regulation</keyword>
<dbReference type="AlphaFoldDB" id="A0AA48K924"/>
<dbReference type="InterPro" id="IPR018060">
    <property type="entry name" value="HTH_AraC"/>
</dbReference>
<dbReference type="PANTHER" id="PTHR43280:SF32">
    <property type="entry name" value="TRANSCRIPTIONAL REGULATORY PROTEIN"/>
    <property type="match status" value="1"/>
</dbReference>
<dbReference type="PRINTS" id="PR00032">
    <property type="entry name" value="HTHARAC"/>
</dbReference>
<dbReference type="RefSeq" id="WP_316415609.1">
    <property type="nucleotide sequence ID" value="NZ_AP027080.1"/>
</dbReference>
<dbReference type="InterPro" id="IPR020449">
    <property type="entry name" value="Tscrpt_reg_AraC-type_HTH"/>
</dbReference>
<name>A0AA48K924_9BACT</name>
<feature type="domain" description="HTH araC/xylS-type" evidence="4">
    <location>
        <begin position="171"/>
        <end position="269"/>
    </location>
</feature>
<dbReference type="Proteomes" id="UP001238179">
    <property type="component" value="Chromosome"/>
</dbReference>
<evidence type="ECO:0000256" key="3">
    <source>
        <dbReference type="ARBA" id="ARBA00023163"/>
    </source>
</evidence>
<dbReference type="EMBL" id="AP027080">
    <property type="protein sequence ID" value="BDU72695.1"/>
    <property type="molecule type" value="Genomic_DNA"/>
</dbReference>
<dbReference type="InterPro" id="IPR037923">
    <property type="entry name" value="HTH-like"/>
</dbReference>
<dbReference type="PROSITE" id="PS01124">
    <property type="entry name" value="HTH_ARAC_FAMILY_2"/>
    <property type="match status" value="1"/>
</dbReference>
<keyword evidence="2" id="KW-0238">DNA-binding</keyword>
<dbReference type="SMART" id="SM00342">
    <property type="entry name" value="HTH_ARAC"/>
    <property type="match status" value="1"/>
</dbReference>
<evidence type="ECO:0000259" key="4">
    <source>
        <dbReference type="PROSITE" id="PS01124"/>
    </source>
</evidence>
<reference evidence="6" key="1">
    <citation type="journal article" date="2023" name="Int. J. Syst. Evol. Microbiol.">
        <title>Mesoterricola silvestris gen. nov., sp. nov., Mesoterricola sediminis sp. nov., Geothrix oryzae sp. nov., Geothrix edaphica sp. nov., Geothrix rubra sp. nov., and Geothrix limicola sp. nov., six novel members of Acidobacteriota isolated from soils.</title>
        <authorList>
            <person name="Itoh H."/>
            <person name="Sugisawa Y."/>
            <person name="Mise K."/>
            <person name="Xu Z."/>
            <person name="Kuniyasu M."/>
            <person name="Ushijima N."/>
            <person name="Kawano K."/>
            <person name="Kobayashi E."/>
            <person name="Shiratori Y."/>
            <person name="Masuda Y."/>
            <person name="Senoo K."/>
        </authorList>
    </citation>
    <scope>NUCLEOTIDE SEQUENCE [LARGE SCALE GENOMIC DNA]</scope>
    <source>
        <strain evidence="6">W79</strain>
    </source>
</reference>
<dbReference type="Pfam" id="PF02311">
    <property type="entry name" value="AraC_binding"/>
    <property type="match status" value="1"/>
</dbReference>
<evidence type="ECO:0000313" key="5">
    <source>
        <dbReference type="EMBL" id="BDU72695.1"/>
    </source>
</evidence>
<dbReference type="Pfam" id="PF12833">
    <property type="entry name" value="HTH_18"/>
    <property type="match status" value="1"/>
</dbReference>
<dbReference type="InterPro" id="IPR014710">
    <property type="entry name" value="RmlC-like_jellyroll"/>
</dbReference>
<dbReference type="KEGG" id="msil:METEAL_18690"/>
<dbReference type="GO" id="GO:0003700">
    <property type="term" value="F:DNA-binding transcription factor activity"/>
    <property type="evidence" value="ECO:0007669"/>
    <property type="project" value="InterPro"/>
</dbReference>
<sequence>METPFAIAEVNPASHRRIREHGPNTLHRHGYQQVLVVTEGEGVHHIDGESHEVRSPLAMLVAEGKQHLFVPRKNAHGWCIDFSDDFLPLDSNLTFSPFLDHSNVPLGQGLLLDQATSLSQLLQATSTAPGPHALPVLRHLLAALLELIKAESARLASQTRLQRASDLGIFREFMRLLDRSFLTEKEVRFYTHELRVTSKRLGAACKASVGRTPQTLITERCMLEARHRLLNGQESIQELGAELGYDAPSHFTKVFRKVTGETPSAFRASRGPAPEFR</sequence>
<proteinExistence type="predicted"/>
<keyword evidence="3" id="KW-0804">Transcription</keyword>
<dbReference type="PANTHER" id="PTHR43280">
    <property type="entry name" value="ARAC-FAMILY TRANSCRIPTIONAL REGULATOR"/>
    <property type="match status" value="1"/>
</dbReference>
<dbReference type="InterPro" id="IPR009057">
    <property type="entry name" value="Homeodomain-like_sf"/>
</dbReference>
<dbReference type="GO" id="GO:0043565">
    <property type="term" value="F:sequence-specific DNA binding"/>
    <property type="evidence" value="ECO:0007669"/>
    <property type="project" value="InterPro"/>
</dbReference>
<organism evidence="5 6">
    <name type="scientific">Mesoterricola silvestris</name>
    <dbReference type="NCBI Taxonomy" id="2927979"/>
    <lineage>
        <taxon>Bacteria</taxon>
        <taxon>Pseudomonadati</taxon>
        <taxon>Acidobacteriota</taxon>
        <taxon>Holophagae</taxon>
        <taxon>Holophagales</taxon>
        <taxon>Holophagaceae</taxon>
        <taxon>Mesoterricola</taxon>
    </lineage>
</organism>
<evidence type="ECO:0000256" key="2">
    <source>
        <dbReference type="ARBA" id="ARBA00023125"/>
    </source>
</evidence>
<gene>
    <name evidence="5" type="ORF">METEAL_18690</name>
</gene>